<evidence type="ECO:0000259" key="5">
    <source>
        <dbReference type="Pfam" id="PF05662"/>
    </source>
</evidence>
<dbReference type="InterPro" id="IPR008640">
    <property type="entry name" value="Adhesin_Head_dom"/>
</dbReference>
<feature type="domain" description="Trimeric autotransporter adhesin YadA-like stalk" evidence="5">
    <location>
        <begin position="3491"/>
        <end position="3529"/>
    </location>
</feature>
<feature type="domain" description="Trimeric autotransporter adhesin YadA-like stalk" evidence="5">
    <location>
        <begin position="1285"/>
        <end position="1321"/>
    </location>
</feature>
<keyword evidence="2" id="KW-0175">Coiled coil</keyword>
<feature type="domain" description="Trimeric autotransporter adhesin YadA-like stalk" evidence="5">
    <location>
        <begin position="1153"/>
        <end position="1191"/>
    </location>
</feature>
<dbReference type="NCBIfam" id="NF033870">
    <property type="entry name" value="VOMP_auto_Cterm"/>
    <property type="match status" value="1"/>
</dbReference>
<organism evidence="6">
    <name type="scientific">Bartonella henselae</name>
    <name type="common">Rochalimaea henselae</name>
    <dbReference type="NCBI Taxonomy" id="38323"/>
    <lineage>
        <taxon>Bacteria</taxon>
        <taxon>Pseudomonadati</taxon>
        <taxon>Pseudomonadota</taxon>
        <taxon>Alphaproteobacteria</taxon>
        <taxon>Hyphomicrobiales</taxon>
        <taxon>Bartonellaceae</taxon>
        <taxon>Bartonella</taxon>
    </lineage>
</organism>
<feature type="domain" description="Trimeric autotransporter adhesin YadA-like head" evidence="4">
    <location>
        <begin position="233"/>
        <end position="257"/>
    </location>
</feature>
<evidence type="ECO:0000256" key="2">
    <source>
        <dbReference type="SAM" id="Coils"/>
    </source>
</evidence>
<dbReference type="InterPro" id="IPR005594">
    <property type="entry name" value="YadA_C"/>
</dbReference>
<feature type="domain" description="Trimeric autotransporter adhesin YadA-like stalk" evidence="5">
    <location>
        <begin position="1485"/>
        <end position="1524"/>
    </location>
</feature>
<evidence type="ECO:0000259" key="3">
    <source>
        <dbReference type="Pfam" id="PF03895"/>
    </source>
</evidence>
<dbReference type="GO" id="GO:0019867">
    <property type="term" value="C:outer membrane"/>
    <property type="evidence" value="ECO:0007669"/>
    <property type="project" value="InterPro"/>
</dbReference>
<protein>
    <submittedName>
        <fullName evidence="6">Adhesin A</fullName>
    </submittedName>
</protein>
<feature type="domain" description="Trimeric autotransporter adhesin YadA-like C-terminal membrane anchor" evidence="3">
    <location>
        <begin position="3914"/>
        <end position="3969"/>
    </location>
</feature>
<feature type="domain" description="Trimeric autotransporter adhesin YadA-like stalk" evidence="5">
    <location>
        <begin position="3822"/>
        <end position="3848"/>
    </location>
</feature>
<dbReference type="EMBL" id="MK993576">
    <property type="protein sequence ID" value="QKY88514.1"/>
    <property type="molecule type" value="Genomic_DNA"/>
</dbReference>
<reference evidence="6" key="1">
    <citation type="submission" date="2019-05" db="EMBL/GenBank/DDBJ databases">
        <authorList>
            <person name="Thibau A."/>
            <person name="Kempf V.A.J."/>
        </authorList>
    </citation>
    <scope>NUCLEOTIDE SEQUENCE</scope>
    <source>
        <strain evidence="6">Marseille URLLY-8</strain>
    </source>
</reference>
<feature type="domain" description="Trimeric autotransporter adhesin YadA-like stalk" evidence="5">
    <location>
        <begin position="538"/>
        <end position="579"/>
    </location>
</feature>
<name>A0A8E4H9B2_BARHN</name>
<feature type="domain" description="Trimeric autotransporter adhesin YadA-like stalk" evidence="5">
    <location>
        <begin position="1623"/>
        <end position="1661"/>
    </location>
</feature>
<evidence type="ECO:0000256" key="1">
    <source>
        <dbReference type="ARBA" id="ARBA00004370"/>
    </source>
</evidence>
<feature type="domain" description="Trimeric autotransporter adhesin YadA-like stalk" evidence="5">
    <location>
        <begin position="2937"/>
        <end position="2973"/>
    </location>
</feature>
<feature type="domain" description="Trimeric autotransporter adhesin YadA-like stalk" evidence="5">
    <location>
        <begin position="469"/>
        <end position="496"/>
    </location>
</feature>
<feature type="domain" description="Trimeric autotransporter adhesin YadA-like stalk" evidence="5">
    <location>
        <begin position="3222"/>
        <end position="3260"/>
    </location>
</feature>
<feature type="domain" description="Trimeric autotransporter adhesin YadA-like stalk" evidence="5">
    <location>
        <begin position="683"/>
        <end position="721"/>
    </location>
</feature>
<evidence type="ECO:0000313" key="6">
    <source>
        <dbReference type="EMBL" id="QKY88514.1"/>
    </source>
</evidence>
<feature type="domain" description="Trimeric autotransporter adhesin YadA-like stalk" evidence="5">
    <location>
        <begin position="1015"/>
        <end position="1054"/>
    </location>
</feature>
<feature type="domain" description="Trimeric autotransporter adhesin YadA-like stalk" evidence="5">
    <location>
        <begin position="2801"/>
        <end position="2839"/>
    </location>
</feature>
<dbReference type="CDD" id="cd12820">
    <property type="entry name" value="LbR_YadA-like"/>
    <property type="match status" value="1"/>
</dbReference>
<feature type="domain" description="Trimeric autotransporter adhesin YadA-like stalk" evidence="5">
    <location>
        <begin position="3741"/>
        <end position="3773"/>
    </location>
</feature>
<proteinExistence type="predicted"/>
<feature type="domain" description="Trimeric autotransporter adhesin YadA-like stalk" evidence="5">
    <location>
        <begin position="2095"/>
        <end position="2132"/>
    </location>
</feature>
<feature type="domain" description="Trimeric autotransporter adhesin YadA-like stalk" evidence="5">
    <location>
        <begin position="1956"/>
        <end position="1994"/>
    </location>
</feature>
<dbReference type="RefSeq" id="WP_413463746.1">
    <property type="nucleotide sequence ID" value="NZ_CP072904.1"/>
</dbReference>
<feature type="domain" description="Trimeric autotransporter adhesin YadA-like stalk" evidence="5">
    <location>
        <begin position="2516"/>
        <end position="2552"/>
    </location>
</feature>
<feature type="domain" description="Trimeric autotransporter adhesin YadA-like stalk" evidence="5">
    <location>
        <begin position="2177"/>
        <end position="2215"/>
    </location>
</feature>
<feature type="domain" description="Trimeric autotransporter adhesin YadA-like stalk" evidence="5">
    <location>
        <begin position="2598"/>
        <end position="2636"/>
    </location>
</feature>
<feature type="domain" description="Trimeric autotransporter adhesin YadA-like stalk" evidence="5">
    <location>
        <begin position="3353"/>
        <end position="3381"/>
    </location>
</feature>
<evidence type="ECO:0000259" key="4">
    <source>
        <dbReference type="Pfam" id="PF05658"/>
    </source>
</evidence>
<accession>A0A8E4H9B2</accession>
<dbReference type="Pfam" id="PF05658">
    <property type="entry name" value="YadA_head"/>
    <property type="match status" value="3"/>
</dbReference>
<comment type="subcellular location">
    <subcellularLocation>
        <location evidence="1">Membrane</location>
    </subcellularLocation>
</comment>
<feature type="domain" description="Trimeric autotransporter adhesin YadA-like head" evidence="4">
    <location>
        <begin position="163"/>
        <end position="189"/>
    </location>
</feature>
<feature type="domain" description="Trimeric autotransporter adhesin YadA-like stalk" evidence="5">
    <location>
        <begin position="355"/>
        <end position="396"/>
    </location>
</feature>
<dbReference type="Pfam" id="PF03895">
    <property type="entry name" value="YadA_anchor"/>
    <property type="match status" value="1"/>
</dbReference>
<feature type="domain" description="Trimeric autotransporter adhesin YadA-like head" evidence="4">
    <location>
        <begin position="270"/>
        <end position="296"/>
    </location>
</feature>
<feature type="domain" description="Trimeric autotransporter adhesin YadA-like stalk" evidence="5">
    <location>
        <begin position="815"/>
        <end position="851"/>
    </location>
</feature>
<sequence length="3973" mass="422711">MKKLSVTSKRQYNLYASPISRRLSLLMKLSLETVTVMFLLGASPVLASNLALTGAKNLSQNSPGVNYSKGSHGSIVLSGDDDFCGADYVLGRGGNSTVRNGIPISVEEEYERFVKQKLMNNATSPYSQSSEQQVWTGDGLTSKGSGYMGGKSTDGDKNILPEAYGIYSFATGCGSSAQGNYSVAFGANATALTGGSQAFGVAALASGRVSVAIGVGSEATGEAGVSLGGLSKAAGARSVAIGTRAKAQGEESIAIGSSVKNGDKDGSAVAQGAKAIAIGSNSISFQHYAVAVGAKAHALLSKTVALGYDSVADVDAGIRGYDPVEDEPSKDVSFVWKSSLGAVSVGNRKEGLTRQIIGVAAGTEDTDAVNVAQLKALRGMISEKGGWNLTVNNDNNTVVSSGGALDLSSGSKNLKIVKDGKKNNVTFDVARDLTLKSIKLDGVTLNETGLFIANGPQITASGINAGSQKITGVAEGTDANDAVNFGQLKKIETEVKEQVAASGFVKQDSDTKYLTIGKDTDGDTINIANNKSDKRTLTGIKEGDISKDSSEAITGSQLFTTNQNVKTVSDNLQTAATNIAKTFGGGAKYEDGEWIAPAFKVKTVTGEGKEEEKRYQNVADALAGVGSSITNVQNKVTEQVNNAITKVEGDALLWSDEANAFVARHEKSKLGKGASKATQENSKITYLLDGDVSKDSTDAITGKQLYSLGDKIASYLGGNAKYEDGEWTAPTFKVKTVKEDGKEEEKTYQNVAEALTGVGTSFTNVKNEITKQINHLQSDDSAVVHYDKNKDETGGINYASVTLGKGKDSAAVTLHNVADGSISKDSRDAINGSQIYSLNEQLATYFGGGAKYENGQWTAPIFKVKTVKEDGEEEEKTYQNVAEALTGVGTSFTNIKSEITKQIANEISSVTGDSLVKKDLATNLITIGKEVAGTEINIASVSKADRTLSGVKEAVKDNEAVNKGQLDKGLKHLSDSLQSDDSAVVHYDKKTDETGGINYTSVTLGGKDKTPVALHNVADGSISKDSHDAINGGQIHTIGEDVAKFLGGAASFNNGAFTGPTYKLSNIDAKGDVQQSEFKDIGSAFAGLDTNIKNVNNNVTNKFNELTQNITNVTQQVKGDALLWSDEANAFVARHEKSKLGKGASKATQENSKITYLLDGDVSKDSTDAITGKQLYSLGDKIASYLGGNAKYENGEWTAPTFKVKTVKEDGKEEEKTYQNVAEALTGVGASFTNVKNEITKQINHLQSDDSAVVHYDKNKDETGGINYASVTLGKGKDSAAVTLHNVADGSISKDSRDAINGSQIYSLNEQLATYFGGGAKYENGQWTAPIFKVKTVKEDGEEEEKTYQNVAEALTGVGTSFTNIKSEITKQIANEISSVTGDSLVKKDLATNLITIGKEVAGTEINIASVSKADRTLSGVKEAVKDNEAVNKGQLDKGLKHLSDSLQSDDSAVVHYDKKTDETGGINYTSVTLGGKDKTPVALHNVADGSISKDSHDAINGGQIHTIGEDVAKFLGGAASFNNGAFTGPTYKLSNIDAKGDVQQSEFKDIGSAFAGLDTNIKNVNNNVTNKFNELTQNITNVTQQVKGDALLWSDEANAFVARHEKSKLGKGASKATQENSKITYLLDGDVSKDSTDAITGKQLYSLGDKIASYLGGNAKYENGEWTAPTFKVKTVKEDGKEEEKTYQNVAEALTGVGASFTNVKNEITKQINHLQSDDSAVVHYDKNKDETGGINYASVTLGKGKDSAAVTLHNVADGSISKDSRDAINGSQIYSLNEQLATYFGGGAKYENGQWTAPIFKVKTVKEDGEEEEKTYQNVAEALTGVGTSFTNIKSEITKQIANEISSVTGDSLVKKDLATNLITIGKEVAGTEINIASVSKADRTLSGVKEAVKDNEAVNKGQLDTNIKKVEDKLTEAVGKVTQQVKGDALLWSNEDNAFVADHGKDSAKTKSKITHLLDGNIASGSTDAVTGGQLYSLNEQLATYFGGGAKYENGQWTAPTFKVKTVNGEGKEEEQTYQNVAEALTGVGASFMNVQNKITNEITNQVNNAITKVEGDSLVKQDNLGIITLGKERGGLKVDFANRDGLDRTLSGVKEAVNDNEAVNKGQLDADISKVNNNVTNKFNELTQNITNVTQQVKGDALLWSDEANAFVARHEKSKLEKGVSKATQENSKITYLLDGDISKGSTDAVTGGQLYSLNEQLATYFGGGAKYENGQWTAPTFKVKTVNGEGKEEEQTYQNVAAAFEGVGTSFTNIKSEITKQINNEIINVKGDSLVKRDLATNLITIGKEIEGSVINIANKSGEARTISGVKEAVKDNEAVNKGQLDTNIKKVEDKLTEAVGKVTQQVKGDALLWSNEDNAFVADHGKDSAKTKSKITHLLDGNIASGSTDAVTGGQLYSLNEQLATYFGGGAKYENGQWTAPTFKVKTVNGEGKEEEKTYQNVAAAFEGVGTSFTNIKSEITKQIANEISNVTGDSLVKKDLDTNLITIGKEIAGTEINIASVSKADRTLSGVKEAVNDNEAVNKGQLDANISKVNNNVTNKFNELTQSITNVTQQVKGDALLWSDEANAFVARHEKSKLEKGVSKATQENSKITYLLDGDISKGSTDAVTGGQLYSLNEQLATYFGGGAKYENGQWTAPTFKVKTVNGEGKEEEQTYQNVAAAFEGVGTSFTNIKSEITKQINNEIINVKGDSLVKRDLATNLITIGKEIEGSVINIANKSGEARTISGVKEAVKDNEAVNKGQLDTNIKKVEDKLTEAVGKVTQQVKGDALLWSNEDNAFVADHGKDSAKTKSKITHLLDGNIASGSTDAVTGGQLYSLNEQLATYFGGGAKYENGQWTAPTFKVKTVNGEGKEEEKTYQNVAAAFEGVGTSFTNIKSEITKQIANEISNVTGDSLVKKDLDTNLITIGKEIAGTEINIASVSKADRTLSGVKEAVNDNEAVNKGQLDANISKVNNNVTNKFNELTQSITNVTQQVKGDALLWSDEANAFVARHEKSKLEKGVSKATQENSKITYLLDGDISKGSTDAVTGGQLYSLNEQLATYFGGGAKYENGQWTAPTFKVKTVNGEGKEEEQTYQNVAAAFEGVGTSFTNIKSEITKQINNEIINVKGDSLVKRDLATNLITIGKEIEGSVINIANKSGEARTISGVKEAVKDNEAVNKGQLDTNIKKVEDKLTEAVGKVTQQVKGDALLWSNEDNAFVADHGKDSAKTKSKITHLLDGNIASGSTDAVTGGQLYSLNEQLATYFGGGAKYENGQWTAPTFKVKTVNGEGKEEEKTYQNVAAAFEGVGTSFTHVKNEITKQINHLQSDDSAVVHYDKDDKNGSINYASVTLGKGKDSAAVALHNVADGSISKDSHDAINGGQIHTIGEDVAKFLGGDAAFKDGAFTGPTYKLSNIDAKGDVQQSEFKDIGSAFAGLDTNIKNVNNNVTNKLSELTQNITTVTQQVKGNALLWSDEANAFVARHEKSKLEKGASKAIQENSKITYLLDGDVSKGSTDAVTGGQLYSMSNMLATYLGGNAKYENGEWTAPTFKVKTVNGEGKEEEQTYQNVAEALTGVGTSFTNIKSEIAKQINHLQSDDSAVIHYDKNKDETGTINYASVTLGKGEDSAAVALHNVAAGNIAKDSRDAINGSQLYSLNEQLLTYFGGDAGYKDGQWIAPKFHVLQFKSDGSSGEKESYDNVAAAFEGVNKSLAGMNERINNVTAGQNVSSSSLNWNETEGGYDARHNGVDSKLTHVENGDVSEKSKEAVNGSQLWNTNEKVEAVEKDVKNIEKKVQDIATVADSAVKYEKDSTGKKTNVIKLVGGSESEPVLIDNVADGKIEADSKQAVNGGQLRDYTEKQMKIVLDDAKKYTDERFNDVVNNGINEAKAYTDVKFEALSYTVEEVRKEARQAAAIGLAVSNLRYYDIPGSLSLSFGTGIWRSQSAFAIGAGYTSEDGNIRSNLSITSSGGQWGVGAGITLRLK</sequence>
<feature type="domain" description="Trimeric autotransporter adhesin YadA-like stalk" evidence="5">
    <location>
        <begin position="3019"/>
        <end position="3057"/>
    </location>
</feature>
<feature type="domain" description="Trimeric autotransporter adhesin YadA-like stalk" evidence="5">
    <location>
        <begin position="1755"/>
        <end position="1791"/>
    </location>
</feature>
<gene>
    <name evidence="6" type="primary">badA</name>
</gene>
<dbReference type="InterPro" id="IPR008635">
    <property type="entry name" value="Coiled_stalk_dom"/>
</dbReference>
<feature type="domain" description="Trimeric autotransporter adhesin YadA-like stalk" evidence="5">
    <location>
        <begin position="3623"/>
        <end position="3659"/>
    </location>
</feature>
<dbReference type="Pfam" id="PF05662">
    <property type="entry name" value="YadA_stalk"/>
    <property type="match status" value="26"/>
</dbReference>
<feature type="coiled-coil region" evidence="2">
    <location>
        <begin position="3763"/>
        <end position="3790"/>
    </location>
</feature>
<feature type="domain" description="Trimeric autotransporter adhesin YadA-like stalk" evidence="5">
    <location>
        <begin position="2380"/>
        <end position="2418"/>
    </location>
</feature>